<sequence length="199" mass="22050">MKTCFALLALTACLPAVADTYRIDPDHANVRFAIDHFGTSTNTGGFYRLTGTIDYRPEAETGSVHIRIPTASVSSGNPEFDHHLKAADLFNVARHPEMVFESTRFRFDNGRLSAVEGRLTLLGQTHPLTLTAQRFNCYISPVKLAQVCGGDFSATLQRSRWGMNYLSGIMPDEVRLDIQIEAVKQGKPGAFSERRDGTR</sequence>
<organism evidence="3 4">
    <name type="scientific">Neisseria shayeganii</name>
    <dbReference type="NCBI Taxonomy" id="607712"/>
    <lineage>
        <taxon>Bacteria</taxon>
        <taxon>Pseudomonadati</taxon>
        <taxon>Pseudomonadota</taxon>
        <taxon>Betaproteobacteria</taxon>
        <taxon>Neisseriales</taxon>
        <taxon>Neisseriaceae</taxon>
        <taxon>Neisseria</taxon>
    </lineage>
</organism>
<dbReference type="Proteomes" id="UP000514752">
    <property type="component" value="Chromosome"/>
</dbReference>
<dbReference type="InterPro" id="IPR036761">
    <property type="entry name" value="TTHA0802/YceI-like_sf"/>
</dbReference>
<evidence type="ECO:0000259" key="2">
    <source>
        <dbReference type="SMART" id="SM00867"/>
    </source>
</evidence>
<evidence type="ECO:0000256" key="1">
    <source>
        <dbReference type="SAM" id="SignalP"/>
    </source>
</evidence>
<dbReference type="RefSeq" id="WP_182121359.1">
    <property type="nucleotide sequence ID" value="NZ_CP059567.1"/>
</dbReference>
<feature type="chain" id="PRO_5028245611" evidence="1">
    <location>
        <begin position="19"/>
        <end position="199"/>
    </location>
</feature>
<dbReference type="Pfam" id="PF04264">
    <property type="entry name" value="YceI"/>
    <property type="match status" value="1"/>
</dbReference>
<name>A0A7D7N407_9NEIS</name>
<reference evidence="3 4" key="1">
    <citation type="submission" date="2020-07" db="EMBL/GenBank/DDBJ databases">
        <title>Genomic diversity of species in the Neisseriaceae family.</title>
        <authorList>
            <person name="Vincent A.T."/>
            <person name="Bernet E."/>
            <person name="Veyrier F.J."/>
        </authorList>
    </citation>
    <scope>NUCLEOTIDE SEQUENCE [LARGE SCALE GENOMIC DNA]</scope>
    <source>
        <strain evidence="3 4">DSM 22244</strain>
    </source>
</reference>
<dbReference type="EMBL" id="CP059567">
    <property type="protein sequence ID" value="QMT39540.1"/>
    <property type="molecule type" value="Genomic_DNA"/>
</dbReference>
<dbReference type="AlphaFoldDB" id="A0A7D7N407"/>
<dbReference type="KEGG" id="nsg:H3L94_06540"/>
<dbReference type="SUPFAM" id="SSF101874">
    <property type="entry name" value="YceI-like"/>
    <property type="match status" value="1"/>
</dbReference>
<protein>
    <submittedName>
        <fullName evidence="3">Polyisoprenoid-binding protein</fullName>
    </submittedName>
</protein>
<evidence type="ECO:0000313" key="3">
    <source>
        <dbReference type="EMBL" id="QMT39540.1"/>
    </source>
</evidence>
<gene>
    <name evidence="3" type="ORF">H3L94_06540</name>
</gene>
<accession>A0A7D7N407</accession>
<dbReference type="PANTHER" id="PTHR34406">
    <property type="entry name" value="PROTEIN YCEI"/>
    <property type="match status" value="1"/>
</dbReference>
<evidence type="ECO:0000313" key="4">
    <source>
        <dbReference type="Proteomes" id="UP000514752"/>
    </source>
</evidence>
<feature type="signal peptide" evidence="1">
    <location>
        <begin position="1"/>
        <end position="18"/>
    </location>
</feature>
<dbReference type="PANTHER" id="PTHR34406:SF2">
    <property type="entry name" value="PERIPLASMIC PROTEIN"/>
    <property type="match status" value="1"/>
</dbReference>
<dbReference type="SMART" id="SM00867">
    <property type="entry name" value="YceI"/>
    <property type="match status" value="1"/>
</dbReference>
<feature type="domain" description="Lipid/polyisoprenoid-binding YceI-like" evidence="2">
    <location>
        <begin position="20"/>
        <end position="183"/>
    </location>
</feature>
<dbReference type="Gene3D" id="2.40.128.110">
    <property type="entry name" value="Lipid/polyisoprenoid-binding, YceI-like"/>
    <property type="match status" value="1"/>
</dbReference>
<dbReference type="InterPro" id="IPR007372">
    <property type="entry name" value="Lipid/polyisoprenoid-bd_YceI"/>
</dbReference>
<keyword evidence="1" id="KW-0732">Signal</keyword>
<proteinExistence type="predicted"/>